<dbReference type="PANTHER" id="PTHR13261">
    <property type="entry name" value="BRCA2 AND CDKN1A INTERACTING PROTEIN"/>
    <property type="match status" value="1"/>
</dbReference>
<keyword evidence="4" id="KW-1185">Reference proteome</keyword>
<dbReference type="PIRSF" id="PIRSF028983">
    <property type="entry name" value="BCP1"/>
    <property type="match status" value="1"/>
</dbReference>
<dbReference type="Pfam" id="PF13862">
    <property type="entry name" value="BCCIP"/>
    <property type="match status" value="1"/>
</dbReference>
<dbReference type="InterPro" id="IPR025602">
    <property type="entry name" value="BCP1_family"/>
</dbReference>
<organism evidence="3 4">
    <name type="scientific">Canna indica</name>
    <name type="common">Indian-shot</name>
    <dbReference type="NCBI Taxonomy" id="4628"/>
    <lineage>
        <taxon>Eukaryota</taxon>
        <taxon>Viridiplantae</taxon>
        <taxon>Streptophyta</taxon>
        <taxon>Embryophyta</taxon>
        <taxon>Tracheophyta</taxon>
        <taxon>Spermatophyta</taxon>
        <taxon>Magnoliopsida</taxon>
        <taxon>Liliopsida</taxon>
        <taxon>Zingiberales</taxon>
        <taxon>Cannaceae</taxon>
        <taxon>Canna</taxon>
    </lineage>
</organism>
<evidence type="ECO:0000313" key="4">
    <source>
        <dbReference type="Proteomes" id="UP001327560"/>
    </source>
</evidence>
<protein>
    <recommendedName>
        <fullName evidence="2">Protein BCCIP homolog</fullName>
    </recommendedName>
</protein>
<gene>
    <name evidence="3" type="ORF">Cni_G25435</name>
</gene>
<comment type="similarity">
    <text evidence="1 2">Belongs to the BCP1 family.</text>
</comment>
<dbReference type="PANTHER" id="PTHR13261:SF0">
    <property type="entry name" value="BRCA2 AND CDKN1A-INTERACTING PROTEIN"/>
    <property type="match status" value="1"/>
</dbReference>
<name>A0AAQ3KX10_9LILI</name>
<dbReference type="AlphaFoldDB" id="A0AAQ3KX10"/>
<evidence type="ECO:0000313" key="3">
    <source>
        <dbReference type="EMBL" id="WOL16647.1"/>
    </source>
</evidence>
<sequence>MGHSRRPVKRRRLGMPSPFFGFSSFARSLLFSLSAPAPSSPSSNYSDANVELKPPKVMESIESEDEEREAEMVQADFAFFDPKPSDFSGVKLLLQNYLDNKPWDLSGFVDLILEQTTVGTVVKLDDSDEQDGDADDDDPGPFAVISALNLQRYEGHKCVKELKEFLLQACQDDASNKKLKSLLEQQASEVGLLVCQRFVNCPYQLVPPLYDALFDEISWATEDEPTPKLQDSFRFKYYLLLTRFFESKSRNNHKAKLTGDFDDPIIYVKPEDEIFQELSSFSFTFPLHAEKLAPQELKNYTEKGLVMVVKADDIPKFREKIKSLLAES</sequence>
<dbReference type="EMBL" id="CP136897">
    <property type="protein sequence ID" value="WOL16647.1"/>
    <property type="molecule type" value="Genomic_DNA"/>
</dbReference>
<accession>A0AAQ3KX10</accession>
<proteinExistence type="inferred from homology"/>
<evidence type="ECO:0000256" key="2">
    <source>
        <dbReference type="PIRNR" id="PIRNR028983"/>
    </source>
</evidence>
<reference evidence="3 4" key="1">
    <citation type="submission" date="2023-10" db="EMBL/GenBank/DDBJ databases">
        <title>Chromosome-scale genome assembly provides insights into flower coloration mechanisms of Canna indica.</title>
        <authorList>
            <person name="Li C."/>
        </authorList>
    </citation>
    <scope>NUCLEOTIDE SEQUENCE [LARGE SCALE GENOMIC DNA]</scope>
    <source>
        <tissue evidence="3">Flower</tissue>
    </source>
</reference>
<dbReference type="GO" id="GO:0005634">
    <property type="term" value="C:nucleus"/>
    <property type="evidence" value="ECO:0007669"/>
    <property type="project" value="TreeGrafter"/>
</dbReference>
<dbReference type="Proteomes" id="UP001327560">
    <property type="component" value="Chromosome 8"/>
</dbReference>
<evidence type="ECO:0000256" key="1">
    <source>
        <dbReference type="ARBA" id="ARBA00006781"/>
    </source>
</evidence>